<dbReference type="OrthoDB" id="203678at2759"/>
<dbReference type="GO" id="GO:0090156">
    <property type="term" value="P:intracellular sphingolipid homeostasis"/>
    <property type="evidence" value="ECO:0007669"/>
    <property type="project" value="EnsemblFungi"/>
</dbReference>
<name>A0A0W0DXP5_CANGB</name>
<reference evidence="1 2" key="1">
    <citation type="submission" date="2015-10" db="EMBL/GenBank/DDBJ databases">
        <title>Draft genomes sequences of Candida glabrata isolates 1A, 1B, 2A, 2B, 3A and 3B.</title>
        <authorList>
            <person name="Haavelsrud O.E."/>
            <person name="Gaustad P."/>
        </authorList>
    </citation>
    <scope>NUCLEOTIDE SEQUENCE [LARGE SCALE GENOMIC DNA]</scope>
    <source>
        <strain evidence="1">910700640</strain>
    </source>
</reference>
<evidence type="ECO:0000313" key="2">
    <source>
        <dbReference type="Proteomes" id="UP000054886"/>
    </source>
</evidence>
<evidence type="ECO:0000313" key="1">
    <source>
        <dbReference type="EMBL" id="KTB04611.1"/>
    </source>
</evidence>
<dbReference type="GO" id="GO:0005829">
    <property type="term" value="C:cytosol"/>
    <property type="evidence" value="ECO:0007669"/>
    <property type="project" value="GOC"/>
</dbReference>
<sequence>MAEQISHKKSLRVGKNKRSLLKEYYHLEDGATKTDEPVTGEVHEQDNNTLQTDTGNEEVVKEVLEDSDSQPNVDRPINEQTLKELVATHNTLLGKETATNSSIKNTIYENYYDLVKVNDKLKELSGDKLQQSMDSLKKAVEESLRSA</sequence>
<dbReference type="GO" id="GO:0000938">
    <property type="term" value="C:GARP complex"/>
    <property type="evidence" value="ECO:0007669"/>
    <property type="project" value="EnsemblFungi"/>
</dbReference>
<dbReference type="Proteomes" id="UP000054886">
    <property type="component" value="Unassembled WGS sequence"/>
</dbReference>
<dbReference type="GO" id="GO:0006623">
    <property type="term" value="P:protein targeting to vacuole"/>
    <property type="evidence" value="ECO:0007669"/>
    <property type="project" value="EnsemblFungi"/>
</dbReference>
<dbReference type="AlphaFoldDB" id="A0A0W0DXP5"/>
<dbReference type="GO" id="GO:0007118">
    <property type="term" value="P:budding cell apical bud growth"/>
    <property type="evidence" value="ECO:0007669"/>
    <property type="project" value="EnsemblFungi"/>
</dbReference>
<dbReference type="VEuPathDB" id="FungiDB:B1J91_H06809g"/>
<organism evidence="1 2">
    <name type="scientific">Candida glabrata</name>
    <name type="common">Yeast</name>
    <name type="synonym">Torulopsis glabrata</name>
    <dbReference type="NCBI Taxonomy" id="5478"/>
    <lineage>
        <taxon>Eukaryota</taxon>
        <taxon>Fungi</taxon>
        <taxon>Dikarya</taxon>
        <taxon>Ascomycota</taxon>
        <taxon>Saccharomycotina</taxon>
        <taxon>Saccharomycetes</taxon>
        <taxon>Saccharomycetales</taxon>
        <taxon>Saccharomycetaceae</taxon>
        <taxon>Nakaseomyces</taxon>
    </lineage>
</organism>
<dbReference type="Pfam" id="PF08700">
    <property type="entry name" value="VPS51_Exo84_N"/>
    <property type="match status" value="1"/>
</dbReference>
<dbReference type="OMA" id="MTEQISH"/>
<dbReference type="VEuPathDB" id="FungiDB:CAGL0H06809g"/>
<dbReference type="GO" id="GO:0042147">
    <property type="term" value="P:retrograde transport, endosome to Golgi"/>
    <property type="evidence" value="ECO:0007669"/>
    <property type="project" value="EnsemblFungi"/>
</dbReference>
<accession>A0A0W0DXP5</accession>
<dbReference type="EMBL" id="LLZZ01000116">
    <property type="protein sequence ID" value="KTB04611.1"/>
    <property type="molecule type" value="Genomic_DNA"/>
</dbReference>
<dbReference type="PhylomeDB" id="A0A0W0DXP5"/>
<dbReference type="GO" id="GO:0016050">
    <property type="term" value="P:vesicle organization"/>
    <property type="evidence" value="ECO:0007669"/>
    <property type="project" value="EnsemblFungi"/>
</dbReference>
<protein>
    <submittedName>
        <fullName evidence="1">Vacuolar protein sorting-associated protein 51</fullName>
    </submittedName>
</protein>
<proteinExistence type="predicted"/>
<comment type="caution">
    <text evidence="1">The sequence shown here is derived from an EMBL/GenBank/DDBJ whole genome shotgun (WGS) entry which is preliminary data.</text>
</comment>
<dbReference type="VEuPathDB" id="FungiDB:GVI51_H06699"/>
<dbReference type="GO" id="GO:0016239">
    <property type="term" value="P:positive regulation of macroautophagy"/>
    <property type="evidence" value="ECO:0007669"/>
    <property type="project" value="EnsemblFungi"/>
</dbReference>
<dbReference type="VEuPathDB" id="FungiDB:GWK60_H06765"/>
<gene>
    <name evidence="1" type="ORF">AO440_002185</name>
</gene>